<reference evidence="1 2" key="1">
    <citation type="submission" date="2017-06" db="EMBL/GenBank/DDBJ databases">
        <title>Genome sequencing of cyanobaciteial culture collection at National Institute for Environmental Studies (NIES).</title>
        <authorList>
            <person name="Hirose Y."/>
            <person name="Shimura Y."/>
            <person name="Fujisawa T."/>
            <person name="Nakamura Y."/>
            <person name="Kawachi M."/>
        </authorList>
    </citation>
    <scope>NUCLEOTIDE SEQUENCE [LARGE SCALE GENOMIC DNA]</scope>
    <source>
        <strain evidence="1 2">NIES-2135</strain>
        <plasmid evidence="2">Plasmid Plasmid1 dna</plasmid>
    </source>
</reference>
<geneLocation type="plasmid" evidence="1">
    <name>plasmid1</name>
</geneLocation>
<sequence length="162" mass="18705">MMQHTSLEHEFVEQFPKTLQVGILYISMKYATAAHCCCCGCGEEVVTPFTPTDWKMTFDGETVSLSPSIGNWNFTCRSHYWIQSGRVIEAEIWTDQQISANRVQDKSAKADYYVRTEPNSSVQCTSKPSSQAKTAKLNSFLIERCLSVLRKFWRKLRYRARR</sequence>
<dbReference type="Proteomes" id="UP000217895">
    <property type="component" value="Plasmid Plasmid1 dna"/>
</dbReference>
<dbReference type="EMBL" id="AP018204">
    <property type="protein sequence ID" value="BAY59489.1"/>
    <property type="molecule type" value="Genomic_DNA"/>
</dbReference>
<dbReference type="InterPro" id="IPR045384">
    <property type="entry name" value="DUF6527"/>
</dbReference>
<evidence type="ECO:0000313" key="2">
    <source>
        <dbReference type="Proteomes" id="UP000217895"/>
    </source>
</evidence>
<keyword evidence="1" id="KW-0614">Plasmid</keyword>
<evidence type="ECO:0000313" key="1">
    <source>
        <dbReference type="EMBL" id="BAY59489.1"/>
    </source>
</evidence>
<dbReference type="AlphaFoldDB" id="A0A1Z4JRX7"/>
<name>A0A1Z4JRX7_LEPBY</name>
<accession>A0A1Z4JRX7</accession>
<organism evidence="1 2">
    <name type="scientific">Leptolyngbya boryana NIES-2135</name>
    <dbReference type="NCBI Taxonomy" id="1973484"/>
    <lineage>
        <taxon>Bacteria</taxon>
        <taxon>Bacillati</taxon>
        <taxon>Cyanobacteriota</taxon>
        <taxon>Cyanophyceae</taxon>
        <taxon>Leptolyngbyales</taxon>
        <taxon>Leptolyngbyaceae</taxon>
        <taxon>Leptolyngbya group</taxon>
        <taxon>Leptolyngbya</taxon>
    </lineage>
</organism>
<dbReference type="Pfam" id="PF20137">
    <property type="entry name" value="BubE"/>
    <property type="match status" value="1"/>
</dbReference>
<protein>
    <submittedName>
        <fullName evidence="1">Uncharacterized protein</fullName>
    </submittedName>
</protein>
<proteinExistence type="predicted"/>
<keyword evidence="2" id="KW-1185">Reference proteome</keyword>
<gene>
    <name evidence="1" type="ORF">NIES2135_63660</name>
</gene>